<dbReference type="NCBIfam" id="TIGR01409">
    <property type="entry name" value="TAT_signal_seq"/>
    <property type="match status" value="1"/>
</dbReference>
<sequence>MINRRNFLGAAAALALVAGCTGGAGNNESDQSGEVKGAITVLTNRTDLVDTTFKQYATAFEARFPGTKVTFEGVTNYDNDVTTQLSGGDYGDVLLIPGTVALDQYSQFFEPLGTATDLKAKYRFTGPATYEDNVYGLSLGGVAKGFVINKRIWAQAGITAPPKTPQEFLAGLQAVADKTDAIPYYTNYKDAWPLSEWNNHRAVLADPAINDTFPADAAPWQPGKIQYITDGLLYDIVHSGLSEKDPLTTNWESSKPMLATGKVATMLLGSWAVPQMQAAGPNPGDIGFWPFPYQTGGKFHAAIDGDKMAAVSKNSGNKATARAFLDWFVNDSGFAADQQAIPPAISQPLPAALQAFAATGAELVEVPAATTNAGKEDEIIKKSEIDLKGEIYRQKLVDIARGAAKGDKESYFADLNKRWGAAQSEVMK</sequence>
<keyword evidence="2 6" id="KW-0732">Signal</keyword>
<evidence type="ECO:0000256" key="1">
    <source>
        <dbReference type="ARBA" id="ARBA00022475"/>
    </source>
</evidence>
<organism evidence="7 8">
    <name type="scientific">Winogradskya humida</name>
    <dbReference type="NCBI Taxonomy" id="113566"/>
    <lineage>
        <taxon>Bacteria</taxon>
        <taxon>Bacillati</taxon>
        <taxon>Actinomycetota</taxon>
        <taxon>Actinomycetes</taxon>
        <taxon>Micromonosporales</taxon>
        <taxon>Micromonosporaceae</taxon>
        <taxon>Winogradskya</taxon>
    </lineage>
</organism>
<keyword evidence="1" id="KW-1003">Cell membrane</keyword>
<dbReference type="Gene3D" id="3.40.190.10">
    <property type="entry name" value="Periplasmic binding protein-like II"/>
    <property type="match status" value="2"/>
</dbReference>
<keyword evidence="5" id="KW-0449">Lipoprotein</keyword>
<feature type="signal peptide" evidence="6">
    <location>
        <begin position="1"/>
        <end position="23"/>
    </location>
</feature>
<evidence type="ECO:0000313" key="8">
    <source>
        <dbReference type="Proteomes" id="UP000603200"/>
    </source>
</evidence>
<dbReference type="PROSITE" id="PS51257">
    <property type="entry name" value="PROKAR_LIPOPROTEIN"/>
    <property type="match status" value="1"/>
</dbReference>
<proteinExistence type="predicted"/>
<keyword evidence="3" id="KW-0472">Membrane</keyword>
<protein>
    <submittedName>
        <fullName evidence="7">Sugar ABC transporter substrate-binding protein</fullName>
    </submittedName>
</protein>
<dbReference type="InterPro" id="IPR050490">
    <property type="entry name" value="Bact_solute-bd_prot1"/>
</dbReference>
<dbReference type="InterPro" id="IPR019546">
    <property type="entry name" value="TAT_signal_bac_arc"/>
</dbReference>
<evidence type="ECO:0000313" key="7">
    <source>
        <dbReference type="EMBL" id="GIE23598.1"/>
    </source>
</evidence>
<evidence type="ECO:0000256" key="2">
    <source>
        <dbReference type="ARBA" id="ARBA00022729"/>
    </source>
</evidence>
<name>A0ABQ3ZYH3_9ACTN</name>
<evidence type="ECO:0000256" key="4">
    <source>
        <dbReference type="ARBA" id="ARBA00023139"/>
    </source>
</evidence>
<dbReference type="PANTHER" id="PTHR43649:SF33">
    <property type="entry name" value="POLYGALACTURONAN_RHAMNOGALACTURONAN-BINDING PROTEIN YTCQ"/>
    <property type="match status" value="1"/>
</dbReference>
<keyword evidence="8" id="KW-1185">Reference proteome</keyword>
<dbReference type="RefSeq" id="WP_203840653.1">
    <property type="nucleotide sequence ID" value="NZ_BAAATV010000013.1"/>
</dbReference>
<evidence type="ECO:0000256" key="5">
    <source>
        <dbReference type="ARBA" id="ARBA00023288"/>
    </source>
</evidence>
<dbReference type="InterPro" id="IPR006059">
    <property type="entry name" value="SBP"/>
</dbReference>
<dbReference type="Proteomes" id="UP000603200">
    <property type="component" value="Unassembled WGS sequence"/>
</dbReference>
<comment type="caution">
    <text evidence="7">The sequence shown here is derived from an EMBL/GenBank/DDBJ whole genome shotgun (WGS) entry which is preliminary data.</text>
</comment>
<reference evidence="7 8" key="1">
    <citation type="submission" date="2021-01" db="EMBL/GenBank/DDBJ databases">
        <title>Whole genome shotgun sequence of Actinoplanes humidus NBRC 14915.</title>
        <authorList>
            <person name="Komaki H."/>
            <person name="Tamura T."/>
        </authorList>
    </citation>
    <scope>NUCLEOTIDE SEQUENCE [LARGE SCALE GENOMIC DNA]</scope>
    <source>
        <strain evidence="7 8">NBRC 14915</strain>
    </source>
</reference>
<dbReference type="PANTHER" id="PTHR43649">
    <property type="entry name" value="ARABINOSE-BINDING PROTEIN-RELATED"/>
    <property type="match status" value="1"/>
</dbReference>
<gene>
    <name evidence="7" type="ORF">Ahu01nite_067000</name>
</gene>
<dbReference type="Pfam" id="PF01547">
    <property type="entry name" value="SBP_bac_1"/>
    <property type="match status" value="1"/>
</dbReference>
<evidence type="ECO:0000256" key="6">
    <source>
        <dbReference type="SAM" id="SignalP"/>
    </source>
</evidence>
<feature type="chain" id="PRO_5045634611" evidence="6">
    <location>
        <begin position="24"/>
        <end position="428"/>
    </location>
</feature>
<dbReference type="EMBL" id="BOMN01000093">
    <property type="protein sequence ID" value="GIE23598.1"/>
    <property type="molecule type" value="Genomic_DNA"/>
</dbReference>
<dbReference type="SUPFAM" id="SSF53850">
    <property type="entry name" value="Periplasmic binding protein-like II"/>
    <property type="match status" value="1"/>
</dbReference>
<keyword evidence="4" id="KW-0564">Palmitate</keyword>
<evidence type="ECO:0000256" key="3">
    <source>
        <dbReference type="ARBA" id="ARBA00023136"/>
    </source>
</evidence>
<accession>A0ABQ3ZYH3</accession>